<feature type="region of interest" description="Disordered" evidence="2">
    <location>
        <begin position="407"/>
        <end position="430"/>
    </location>
</feature>
<evidence type="ECO:0000256" key="2">
    <source>
        <dbReference type="SAM" id="MobiDB-lite"/>
    </source>
</evidence>
<reference evidence="3 4" key="1">
    <citation type="journal article" date="2018" name="G3 (Bethesda)">
        <title>A High-Quality Reference Genome for the Invasive Mosquitofish Gambusia affinis Using a Chicago Library.</title>
        <authorList>
            <person name="Hoffberg S.L."/>
            <person name="Troendle N.J."/>
            <person name="Glenn T.C."/>
            <person name="Mahmud O."/>
            <person name="Louha S."/>
            <person name="Chalopin D."/>
            <person name="Bennetzen J.L."/>
            <person name="Mauricio R."/>
        </authorList>
    </citation>
    <scope>NUCLEOTIDE SEQUENCE [LARGE SCALE GENOMIC DNA]</scope>
    <source>
        <strain evidence="3">NE01/NJP1002.9</strain>
        <tissue evidence="3">Muscle</tissue>
    </source>
</reference>
<gene>
    <name evidence="3" type="ORF">CCH79_00012993</name>
</gene>
<evidence type="ECO:0000313" key="4">
    <source>
        <dbReference type="Proteomes" id="UP000250572"/>
    </source>
</evidence>
<sequence length="443" mass="48503">MEAEPRAGRHGARSTEHGAGARRRIISGIVTLCPLYDSRLTRGGMTCGKYGSGPGIEPAAAVSRTRPNTVFHDECKFRESLLANNYNAYESAAHRGCFIALSKHGRIKRGNRATTAMTVTHFLPRIIIYLNSEQKEPSRGRCPSVLPPPGACPPCSFCAGVIFGSEEKLKVSVERPLLVRGWKRTVQLTQRVTHHLELQTAAVLLHDLLSSLQAKPKQTIIIIILMMRMLELLKHQHVCCDSLMARVKLRVQQFMEKMLQQIGAEHWPAGGADVSSAEGGPDDGIGGLHAHALVVSHGAYMCVAVRYFVEELRCSAPAGCDRKRMFSLSPNAGICRFNLTVVRQGARFVVSGMRCVFIHRKQKTCGCLAANVEGGGQPWSHTLQSRSLLRGRAVVVLGVSTPHVWRPQSSTDVTGSTPGPDDLRRMSSPPSFLSAYCRKNTSH</sequence>
<dbReference type="SMART" id="SM00442">
    <property type="entry name" value="FGF"/>
    <property type="match status" value="1"/>
</dbReference>
<protein>
    <submittedName>
        <fullName evidence="3">Uncharacterized protein</fullName>
    </submittedName>
</protein>
<comment type="similarity">
    <text evidence="1">Belongs to the heparin-binding growth factors family.</text>
</comment>
<dbReference type="PANTHER" id="PTHR11486">
    <property type="entry name" value="FIBROBLAST GROWTH FACTOR"/>
    <property type="match status" value="1"/>
</dbReference>
<dbReference type="AlphaFoldDB" id="A0A315WX08"/>
<feature type="compositionally biased region" description="Polar residues" evidence="2">
    <location>
        <begin position="407"/>
        <end position="417"/>
    </location>
</feature>
<dbReference type="STRING" id="33528.ENSGAFP00000021235"/>
<proteinExistence type="inferred from homology"/>
<dbReference type="Pfam" id="PF00167">
    <property type="entry name" value="FGF"/>
    <property type="match status" value="1"/>
</dbReference>
<dbReference type="PRINTS" id="PR00262">
    <property type="entry name" value="IL1HBGF"/>
</dbReference>
<dbReference type="Gene3D" id="2.80.10.50">
    <property type="match status" value="1"/>
</dbReference>
<dbReference type="GO" id="GO:0008083">
    <property type="term" value="F:growth factor activity"/>
    <property type="evidence" value="ECO:0007669"/>
    <property type="project" value="InterPro"/>
</dbReference>
<dbReference type="Proteomes" id="UP000250572">
    <property type="component" value="Unassembled WGS sequence"/>
</dbReference>
<name>A0A315WX08_GAMAF</name>
<dbReference type="InterPro" id="IPR008996">
    <property type="entry name" value="IL1/FGF"/>
</dbReference>
<dbReference type="Gene3D" id="3.40.50.1240">
    <property type="entry name" value="Phosphoglycerate mutase-like"/>
    <property type="match status" value="1"/>
</dbReference>
<accession>A0A315WX08</accession>
<dbReference type="EMBL" id="NHOQ01000086">
    <property type="protein sequence ID" value="PWA33114.1"/>
    <property type="molecule type" value="Genomic_DNA"/>
</dbReference>
<keyword evidence="4" id="KW-1185">Reference proteome</keyword>
<comment type="caution">
    <text evidence="3">The sequence shown here is derived from an EMBL/GenBank/DDBJ whole genome shotgun (WGS) entry which is preliminary data.</text>
</comment>
<dbReference type="InterPro" id="IPR029033">
    <property type="entry name" value="His_PPase_superfam"/>
</dbReference>
<evidence type="ECO:0000256" key="1">
    <source>
        <dbReference type="ARBA" id="ARBA00007936"/>
    </source>
</evidence>
<organism evidence="3 4">
    <name type="scientific">Gambusia affinis</name>
    <name type="common">Western mosquitofish</name>
    <name type="synonym">Heterandria affinis</name>
    <dbReference type="NCBI Taxonomy" id="33528"/>
    <lineage>
        <taxon>Eukaryota</taxon>
        <taxon>Metazoa</taxon>
        <taxon>Chordata</taxon>
        <taxon>Craniata</taxon>
        <taxon>Vertebrata</taxon>
        <taxon>Euteleostomi</taxon>
        <taxon>Actinopterygii</taxon>
        <taxon>Neopterygii</taxon>
        <taxon>Teleostei</taxon>
        <taxon>Neoteleostei</taxon>
        <taxon>Acanthomorphata</taxon>
        <taxon>Ovalentaria</taxon>
        <taxon>Atherinomorphae</taxon>
        <taxon>Cyprinodontiformes</taxon>
        <taxon>Poeciliidae</taxon>
        <taxon>Poeciliinae</taxon>
        <taxon>Gambusia</taxon>
    </lineage>
</organism>
<feature type="region of interest" description="Disordered" evidence="2">
    <location>
        <begin position="1"/>
        <end position="20"/>
    </location>
</feature>
<dbReference type="SUPFAM" id="SSF50353">
    <property type="entry name" value="Cytokine"/>
    <property type="match status" value="1"/>
</dbReference>
<dbReference type="InterPro" id="IPR002209">
    <property type="entry name" value="Fibroblast_GF_fam"/>
</dbReference>
<evidence type="ECO:0000313" key="3">
    <source>
        <dbReference type="EMBL" id="PWA33114.1"/>
    </source>
</evidence>